<dbReference type="AlphaFoldDB" id="A0A8H6L4P5"/>
<proteinExistence type="predicted"/>
<organism evidence="1 2">
    <name type="scientific">Letharia columbiana</name>
    <dbReference type="NCBI Taxonomy" id="112416"/>
    <lineage>
        <taxon>Eukaryota</taxon>
        <taxon>Fungi</taxon>
        <taxon>Dikarya</taxon>
        <taxon>Ascomycota</taxon>
        <taxon>Pezizomycotina</taxon>
        <taxon>Lecanoromycetes</taxon>
        <taxon>OSLEUM clade</taxon>
        <taxon>Lecanoromycetidae</taxon>
        <taxon>Lecanorales</taxon>
        <taxon>Lecanorineae</taxon>
        <taxon>Parmeliaceae</taxon>
        <taxon>Letharia</taxon>
    </lineage>
</organism>
<dbReference type="GeneID" id="59287862"/>
<accession>A0A8H6L4P5</accession>
<sequence>MEKQRIGMREDGEKHVGPDIASLSLGGAVTLNSRVKSKYWQFKERNAAKSYAVLIDVLKRLQAPLGVVRVAKVATSMASFCTMITTSWDTWTAKSSLSDSAE</sequence>
<reference evidence="1 2" key="1">
    <citation type="journal article" date="2020" name="Genomics">
        <title>Complete, high-quality genomes from long-read metagenomic sequencing of two wolf lichen thalli reveals enigmatic genome architecture.</title>
        <authorList>
            <person name="McKenzie S.K."/>
            <person name="Walston R.F."/>
            <person name="Allen J.L."/>
        </authorList>
    </citation>
    <scope>NUCLEOTIDE SEQUENCE [LARGE SCALE GENOMIC DNA]</scope>
    <source>
        <strain evidence="1">WasteWater2</strain>
    </source>
</reference>
<keyword evidence="2" id="KW-1185">Reference proteome</keyword>
<evidence type="ECO:0000313" key="1">
    <source>
        <dbReference type="EMBL" id="KAF6235518.1"/>
    </source>
</evidence>
<dbReference type="Proteomes" id="UP000578531">
    <property type="component" value="Unassembled WGS sequence"/>
</dbReference>
<dbReference type="EMBL" id="JACCJC010000024">
    <property type="protein sequence ID" value="KAF6235518.1"/>
    <property type="molecule type" value="Genomic_DNA"/>
</dbReference>
<gene>
    <name evidence="1" type="ORF">HO173_006201</name>
</gene>
<protein>
    <submittedName>
        <fullName evidence="1">Uncharacterized protein</fullName>
    </submittedName>
</protein>
<name>A0A8H6L4P5_9LECA</name>
<comment type="caution">
    <text evidence="1">The sequence shown here is derived from an EMBL/GenBank/DDBJ whole genome shotgun (WGS) entry which is preliminary data.</text>
</comment>
<dbReference type="RefSeq" id="XP_037164886.1">
    <property type="nucleotide sequence ID" value="XM_037308112.1"/>
</dbReference>
<dbReference type="OrthoDB" id="2163491at2759"/>
<evidence type="ECO:0000313" key="2">
    <source>
        <dbReference type="Proteomes" id="UP000578531"/>
    </source>
</evidence>